<proteinExistence type="predicted"/>
<protein>
    <recommendedName>
        <fullName evidence="3">Tyr recombinase domain-containing protein</fullName>
    </recommendedName>
</protein>
<sequence length="306" mass="34233">AVDIMLNSITASTLHQYQAPLKLWWNFSYENNINVFNAETPAIIAFLTKRFKEGASYSTLNSTRSAISLISSRDISGDVLISRLFKGIFKQRPVRPKYASIWDTTPVIKYLEKLHPLKQLKPKDAAEKTATLLALATAHRLQTLALIKTNNIAVSNTGITIKIPDLIKTSKVGSFQPEINLPFFTEKPSLCTASVILEYLDYTKNIRTASNTKLLISTVKPYSNVSAQTIGHWIKSLLGKARIDTNQFSAYSTRHAAVSAAYQKGVDIDTIRHTASWSSQSQMFARFYNKLIQSSSKNFTHAILEQ</sequence>
<dbReference type="PROSITE" id="PS51898">
    <property type="entry name" value="TYR_RECOMBINASE"/>
    <property type="match status" value="1"/>
</dbReference>
<evidence type="ECO:0000256" key="1">
    <source>
        <dbReference type="ARBA" id="ARBA00023125"/>
    </source>
</evidence>
<dbReference type="OrthoDB" id="7701645at2759"/>
<dbReference type="SUPFAM" id="SSF56349">
    <property type="entry name" value="DNA breaking-rejoining enzymes"/>
    <property type="match status" value="1"/>
</dbReference>
<dbReference type="Gene3D" id="1.10.443.10">
    <property type="entry name" value="Intergrase catalytic core"/>
    <property type="match status" value="1"/>
</dbReference>
<dbReference type="PANTHER" id="PTHR35617">
    <property type="entry name" value="PHAGE_INTEGRASE DOMAIN-CONTAINING PROTEIN"/>
    <property type="match status" value="1"/>
</dbReference>
<dbReference type="InterPro" id="IPR013762">
    <property type="entry name" value="Integrase-like_cat_sf"/>
</dbReference>
<dbReference type="InterPro" id="IPR002104">
    <property type="entry name" value="Integrase_catalytic"/>
</dbReference>
<dbReference type="Gene3D" id="1.10.150.130">
    <property type="match status" value="1"/>
</dbReference>
<dbReference type="SUPFAM" id="SSF47823">
    <property type="entry name" value="lambda integrase-like, N-terminal domain"/>
    <property type="match status" value="1"/>
</dbReference>
<dbReference type="InterPro" id="IPR011010">
    <property type="entry name" value="DNA_brk_join_enz"/>
</dbReference>
<organism evidence="4 5">
    <name type="scientific">Ooceraea biroi</name>
    <name type="common">Clonal raider ant</name>
    <name type="synonym">Cerapachys biroi</name>
    <dbReference type="NCBI Taxonomy" id="2015173"/>
    <lineage>
        <taxon>Eukaryota</taxon>
        <taxon>Metazoa</taxon>
        <taxon>Ecdysozoa</taxon>
        <taxon>Arthropoda</taxon>
        <taxon>Hexapoda</taxon>
        <taxon>Insecta</taxon>
        <taxon>Pterygota</taxon>
        <taxon>Neoptera</taxon>
        <taxon>Endopterygota</taxon>
        <taxon>Hymenoptera</taxon>
        <taxon>Apocrita</taxon>
        <taxon>Aculeata</taxon>
        <taxon>Formicoidea</taxon>
        <taxon>Formicidae</taxon>
        <taxon>Dorylinae</taxon>
        <taxon>Ooceraea</taxon>
    </lineage>
</organism>
<dbReference type="OMA" id="RICVFIC"/>
<evidence type="ECO:0000256" key="2">
    <source>
        <dbReference type="ARBA" id="ARBA00023172"/>
    </source>
</evidence>
<gene>
    <name evidence="4" type="ORF">X777_08630</name>
</gene>
<evidence type="ECO:0000259" key="3">
    <source>
        <dbReference type="PROSITE" id="PS51898"/>
    </source>
</evidence>
<dbReference type="PANTHER" id="PTHR35617:SF3">
    <property type="entry name" value="CORE-BINDING (CB) DOMAIN-CONTAINING PROTEIN"/>
    <property type="match status" value="1"/>
</dbReference>
<keyword evidence="2" id="KW-0233">DNA recombination</keyword>
<feature type="non-terminal residue" evidence="4">
    <location>
        <position position="1"/>
    </location>
</feature>
<accession>A0A026X0X1</accession>
<dbReference type="InterPro" id="IPR010998">
    <property type="entry name" value="Integrase_recombinase_N"/>
</dbReference>
<dbReference type="EMBL" id="KK107037">
    <property type="protein sequence ID" value="EZA61955.1"/>
    <property type="molecule type" value="Genomic_DNA"/>
</dbReference>
<dbReference type="Pfam" id="PF00589">
    <property type="entry name" value="Phage_integrase"/>
    <property type="match status" value="1"/>
</dbReference>
<dbReference type="Proteomes" id="UP000053097">
    <property type="component" value="Unassembled WGS sequence"/>
</dbReference>
<name>A0A026X0X1_OOCBI</name>
<evidence type="ECO:0000313" key="5">
    <source>
        <dbReference type="Proteomes" id="UP000053097"/>
    </source>
</evidence>
<dbReference type="AlphaFoldDB" id="A0A026X0X1"/>
<feature type="domain" description="Tyr recombinase" evidence="3">
    <location>
        <begin position="94"/>
        <end position="301"/>
    </location>
</feature>
<keyword evidence="1" id="KW-0238">DNA-binding</keyword>
<reference evidence="4 5" key="1">
    <citation type="journal article" date="2014" name="Curr. Biol.">
        <title>The genome of the clonal raider ant Cerapachys biroi.</title>
        <authorList>
            <person name="Oxley P.R."/>
            <person name="Ji L."/>
            <person name="Fetter-Pruneda I."/>
            <person name="McKenzie S.K."/>
            <person name="Li C."/>
            <person name="Hu H."/>
            <person name="Zhang G."/>
            <person name="Kronauer D.J."/>
        </authorList>
    </citation>
    <scope>NUCLEOTIDE SEQUENCE [LARGE SCALE GENOMIC DNA]</scope>
</reference>
<dbReference type="GO" id="GO:0006310">
    <property type="term" value="P:DNA recombination"/>
    <property type="evidence" value="ECO:0007669"/>
    <property type="project" value="UniProtKB-KW"/>
</dbReference>
<dbReference type="GO" id="GO:0015074">
    <property type="term" value="P:DNA integration"/>
    <property type="evidence" value="ECO:0007669"/>
    <property type="project" value="InterPro"/>
</dbReference>
<evidence type="ECO:0000313" key="4">
    <source>
        <dbReference type="EMBL" id="EZA61955.1"/>
    </source>
</evidence>
<keyword evidence="5" id="KW-1185">Reference proteome</keyword>
<dbReference type="GO" id="GO:0003677">
    <property type="term" value="F:DNA binding"/>
    <property type="evidence" value="ECO:0007669"/>
    <property type="project" value="UniProtKB-KW"/>
</dbReference>